<feature type="non-terminal residue" evidence="2">
    <location>
        <position position="62"/>
    </location>
</feature>
<evidence type="ECO:0000313" key="2">
    <source>
        <dbReference type="EMBL" id="MCE3216485.1"/>
    </source>
</evidence>
<dbReference type="EMBL" id="JACEIK010013374">
    <property type="protein sequence ID" value="MCE3216485.1"/>
    <property type="molecule type" value="Genomic_DNA"/>
</dbReference>
<gene>
    <name evidence="2" type="ORF">HAX54_006671</name>
</gene>
<sequence length="62" mass="6857">PLIGFHVASTARRSGPTTRRLVASTLLVLLSLLICIGESTEDRRFLLRLASVSPMLLVLYMM</sequence>
<name>A0ABS8WWS9_DATST</name>
<protein>
    <submittedName>
        <fullName evidence="2">Uncharacterized protein</fullName>
    </submittedName>
</protein>
<comment type="caution">
    <text evidence="2">The sequence shown here is derived from an EMBL/GenBank/DDBJ whole genome shotgun (WGS) entry which is preliminary data.</text>
</comment>
<evidence type="ECO:0000256" key="1">
    <source>
        <dbReference type="SAM" id="Phobius"/>
    </source>
</evidence>
<feature type="transmembrane region" description="Helical" evidence="1">
    <location>
        <begin position="21"/>
        <end position="39"/>
    </location>
</feature>
<organism evidence="2 3">
    <name type="scientific">Datura stramonium</name>
    <name type="common">Jimsonweed</name>
    <name type="synonym">Common thornapple</name>
    <dbReference type="NCBI Taxonomy" id="4076"/>
    <lineage>
        <taxon>Eukaryota</taxon>
        <taxon>Viridiplantae</taxon>
        <taxon>Streptophyta</taxon>
        <taxon>Embryophyta</taxon>
        <taxon>Tracheophyta</taxon>
        <taxon>Spermatophyta</taxon>
        <taxon>Magnoliopsida</taxon>
        <taxon>eudicotyledons</taxon>
        <taxon>Gunneridae</taxon>
        <taxon>Pentapetalae</taxon>
        <taxon>asterids</taxon>
        <taxon>lamiids</taxon>
        <taxon>Solanales</taxon>
        <taxon>Solanaceae</taxon>
        <taxon>Solanoideae</taxon>
        <taxon>Datureae</taxon>
        <taxon>Datura</taxon>
    </lineage>
</organism>
<keyword evidence="3" id="KW-1185">Reference proteome</keyword>
<dbReference type="Proteomes" id="UP000823775">
    <property type="component" value="Unassembled WGS sequence"/>
</dbReference>
<proteinExistence type="predicted"/>
<evidence type="ECO:0000313" key="3">
    <source>
        <dbReference type="Proteomes" id="UP000823775"/>
    </source>
</evidence>
<reference evidence="2 3" key="1">
    <citation type="journal article" date="2021" name="BMC Genomics">
        <title>Datura genome reveals duplications of psychoactive alkaloid biosynthetic genes and high mutation rate following tissue culture.</title>
        <authorList>
            <person name="Rajewski A."/>
            <person name="Carter-House D."/>
            <person name="Stajich J."/>
            <person name="Litt A."/>
        </authorList>
    </citation>
    <scope>NUCLEOTIDE SEQUENCE [LARGE SCALE GENOMIC DNA]</scope>
    <source>
        <strain evidence="2">AR-01</strain>
    </source>
</reference>
<accession>A0ABS8WWS9</accession>
<keyword evidence="1" id="KW-1133">Transmembrane helix</keyword>
<keyword evidence="1" id="KW-0812">Transmembrane</keyword>
<keyword evidence="1" id="KW-0472">Membrane</keyword>
<feature type="non-terminal residue" evidence="2">
    <location>
        <position position="1"/>
    </location>
</feature>